<dbReference type="InterPro" id="IPR041522">
    <property type="entry name" value="CdaR_GGDEF"/>
</dbReference>
<reference evidence="4 5" key="1">
    <citation type="submission" date="2020-04" db="EMBL/GenBank/DDBJ databases">
        <authorList>
            <person name="Klaysubun C."/>
            <person name="Duangmal K."/>
            <person name="Lipun K."/>
        </authorList>
    </citation>
    <scope>NUCLEOTIDE SEQUENCE [LARGE SCALE GENOMIC DNA]</scope>
    <source>
        <strain evidence="4 5">K10HN5</strain>
    </source>
</reference>
<dbReference type="InterPro" id="IPR051448">
    <property type="entry name" value="CdaR-like_regulators"/>
</dbReference>
<dbReference type="InterPro" id="IPR025736">
    <property type="entry name" value="PucR_C-HTH_dom"/>
</dbReference>
<dbReference type="RefSeq" id="WP_169380619.1">
    <property type="nucleotide sequence ID" value="NZ_JAAXLA010000010.1"/>
</dbReference>
<evidence type="ECO:0000313" key="4">
    <source>
        <dbReference type="EMBL" id="NMH97190.1"/>
    </source>
</evidence>
<keyword evidence="5" id="KW-1185">Reference proteome</keyword>
<sequence length="266" mass="28818">MDNGLGMRRERRNLVDDLVTGTDDSSALTRARELGYDLGRPHQVVAAQYGSGAADAALGRAVELAADAMQMGSLLSRRAGAVFLVAQPPATTDHRRPWTELYTEVGWNLPALAGGVAIGVGGSFSRPVEAPRSSREALRALTIRRASPTPNGVTTYEDLGIELLLPESAGNAEADAFVRRWIAPVPEYDAEHGTDLLATLSVYLGHDGDLLGAAHELSIHRSTLRYRLQLVRELTGHDIRDPGDWQALRVAVWASQLLAVSRWQEP</sequence>
<proteinExistence type="inferred from homology"/>
<evidence type="ECO:0008006" key="6">
    <source>
        <dbReference type="Google" id="ProtNLM"/>
    </source>
</evidence>
<feature type="domain" description="CdaR GGDEF-like" evidence="3">
    <location>
        <begin position="21"/>
        <end position="143"/>
    </location>
</feature>
<comment type="similarity">
    <text evidence="1">Belongs to the CdaR family.</text>
</comment>
<dbReference type="Pfam" id="PF13556">
    <property type="entry name" value="HTH_30"/>
    <property type="match status" value="1"/>
</dbReference>
<accession>A0ABX1S6M0</accession>
<feature type="domain" description="PucR C-terminal helix-turn-helix" evidence="2">
    <location>
        <begin position="196"/>
        <end position="252"/>
    </location>
</feature>
<evidence type="ECO:0000259" key="3">
    <source>
        <dbReference type="Pfam" id="PF17853"/>
    </source>
</evidence>
<dbReference type="Pfam" id="PF17853">
    <property type="entry name" value="GGDEF_2"/>
    <property type="match status" value="1"/>
</dbReference>
<dbReference type="Proteomes" id="UP000820669">
    <property type="component" value="Unassembled WGS sequence"/>
</dbReference>
<dbReference type="PANTHER" id="PTHR33744:SF1">
    <property type="entry name" value="DNA-BINDING TRANSCRIPTIONAL ACTIVATOR ADER"/>
    <property type="match status" value="1"/>
</dbReference>
<protein>
    <recommendedName>
        <fullName evidence="6">PucR-like helix-turn-helix protein</fullName>
    </recommendedName>
</protein>
<dbReference type="PANTHER" id="PTHR33744">
    <property type="entry name" value="CARBOHYDRATE DIACID REGULATOR"/>
    <property type="match status" value="1"/>
</dbReference>
<dbReference type="InterPro" id="IPR042070">
    <property type="entry name" value="PucR_C-HTH_sf"/>
</dbReference>
<evidence type="ECO:0000313" key="5">
    <source>
        <dbReference type="Proteomes" id="UP000820669"/>
    </source>
</evidence>
<name>A0ABX1S6M0_9PSEU</name>
<gene>
    <name evidence="4" type="ORF">HF526_07660</name>
</gene>
<comment type="caution">
    <text evidence="4">The sequence shown here is derived from an EMBL/GenBank/DDBJ whole genome shotgun (WGS) entry which is preliminary data.</text>
</comment>
<dbReference type="EMBL" id="JAAXLA010000010">
    <property type="protein sequence ID" value="NMH97190.1"/>
    <property type="molecule type" value="Genomic_DNA"/>
</dbReference>
<organism evidence="4 5">
    <name type="scientific">Pseudonocardia acidicola</name>
    <dbReference type="NCBI Taxonomy" id="2724939"/>
    <lineage>
        <taxon>Bacteria</taxon>
        <taxon>Bacillati</taxon>
        <taxon>Actinomycetota</taxon>
        <taxon>Actinomycetes</taxon>
        <taxon>Pseudonocardiales</taxon>
        <taxon>Pseudonocardiaceae</taxon>
        <taxon>Pseudonocardia</taxon>
    </lineage>
</organism>
<dbReference type="Gene3D" id="1.10.10.2840">
    <property type="entry name" value="PucR C-terminal helix-turn-helix domain"/>
    <property type="match status" value="1"/>
</dbReference>
<evidence type="ECO:0000256" key="1">
    <source>
        <dbReference type="ARBA" id="ARBA00006754"/>
    </source>
</evidence>
<evidence type="ECO:0000259" key="2">
    <source>
        <dbReference type="Pfam" id="PF13556"/>
    </source>
</evidence>